<evidence type="ECO:0000313" key="2">
    <source>
        <dbReference type="Proteomes" id="UP001157502"/>
    </source>
</evidence>
<accession>A0ACC2GA96</accession>
<evidence type="ECO:0000313" key="1">
    <source>
        <dbReference type="EMBL" id="KAJ8000643.1"/>
    </source>
</evidence>
<dbReference type="EMBL" id="CM055742">
    <property type="protein sequence ID" value="KAJ8000643.1"/>
    <property type="molecule type" value="Genomic_DNA"/>
</dbReference>
<keyword evidence="2" id="KW-1185">Reference proteome</keyword>
<organism evidence="1 2">
    <name type="scientific">Dallia pectoralis</name>
    <name type="common">Alaska blackfish</name>
    <dbReference type="NCBI Taxonomy" id="75939"/>
    <lineage>
        <taxon>Eukaryota</taxon>
        <taxon>Metazoa</taxon>
        <taxon>Chordata</taxon>
        <taxon>Craniata</taxon>
        <taxon>Vertebrata</taxon>
        <taxon>Euteleostomi</taxon>
        <taxon>Actinopterygii</taxon>
        <taxon>Neopterygii</taxon>
        <taxon>Teleostei</taxon>
        <taxon>Protacanthopterygii</taxon>
        <taxon>Esociformes</taxon>
        <taxon>Umbridae</taxon>
        <taxon>Dallia</taxon>
    </lineage>
</organism>
<sequence length="115" mass="12554">MTRKCTDRTRLFANTRADESPSVHDPALASTVTKGDALRRTTPPCASGIEETKPLHGFLTRVAMEICLLSLTPRQAPPTDPSHLMSRALTRRPPPGWQTPDLRPPLFPSGTSPVT</sequence>
<protein>
    <submittedName>
        <fullName evidence="1">Uncharacterized protein</fullName>
    </submittedName>
</protein>
<name>A0ACC2GA96_DALPE</name>
<comment type="caution">
    <text evidence="1">The sequence shown here is derived from an EMBL/GenBank/DDBJ whole genome shotgun (WGS) entry which is preliminary data.</text>
</comment>
<dbReference type="Proteomes" id="UP001157502">
    <property type="component" value="Chromosome 15"/>
</dbReference>
<gene>
    <name evidence="1" type="ORF">DPEC_G00182500</name>
</gene>
<reference evidence="1" key="1">
    <citation type="submission" date="2021-05" db="EMBL/GenBank/DDBJ databases">
        <authorList>
            <person name="Pan Q."/>
            <person name="Jouanno E."/>
            <person name="Zahm M."/>
            <person name="Klopp C."/>
            <person name="Cabau C."/>
            <person name="Louis A."/>
            <person name="Berthelot C."/>
            <person name="Parey E."/>
            <person name="Roest Crollius H."/>
            <person name="Montfort J."/>
            <person name="Robinson-Rechavi M."/>
            <person name="Bouchez O."/>
            <person name="Lampietro C."/>
            <person name="Lopez Roques C."/>
            <person name="Donnadieu C."/>
            <person name="Postlethwait J."/>
            <person name="Bobe J."/>
            <person name="Dillon D."/>
            <person name="Chandos A."/>
            <person name="von Hippel F."/>
            <person name="Guiguen Y."/>
        </authorList>
    </citation>
    <scope>NUCLEOTIDE SEQUENCE</scope>
    <source>
        <strain evidence="1">YG-Jan2019</strain>
    </source>
</reference>
<proteinExistence type="predicted"/>